<organism evidence="1 2">
    <name type="scientific">Serendipita vermifera MAFF 305830</name>
    <dbReference type="NCBI Taxonomy" id="933852"/>
    <lineage>
        <taxon>Eukaryota</taxon>
        <taxon>Fungi</taxon>
        <taxon>Dikarya</taxon>
        <taxon>Basidiomycota</taxon>
        <taxon>Agaricomycotina</taxon>
        <taxon>Agaricomycetes</taxon>
        <taxon>Sebacinales</taxon>
        <taxon>Serendipitaceae</taxon>
        <taxon>Serendipita</taxon>
    </lineage>
</organism>
<proteinExistence type="predicted"/>
<name>A0A0C2X8Z2_SERVB</name>
<protein>
    <submittedName>
        <fullName evidence="1">Uncharacterized protein</fullName>
    </submittedName>
</protein>
<dbReference type="Proteomes" id="UP000054097">
    <property type="component" value="Unassembled WGS sequence"/>
</dbReference>
<dbReference type="EMBL" id="KN824312">
    <property type="protein sequence ID" value="KIM25672.1"/>
    <property type="molecule type" value="Genomic_DNA"/>
</dbReference>
<evidence type="ECO:0000313" key="2">
    <source>
        <dbReference type="Proteomes" id="UP000054097"/>
    </source>
</evidence>
<reference evidence="1 2" key="1">
    <citation type="submission" date="2014-04" db="EMBL/GenBank/DDBJ databases">
        <authorList>
            <consortium name="DOE Joint Genome Institute"/>
            <person name="Kuo A."/>
            <person name="Zuccaro A."/>
            <person name="Kohler A."/>
            <person name="Nagy L.G."/>
            <person name="Floudas D."/>
            <person name="Copeland A."/>
            <person name="Barry K.W."/>
            <person name="Cichocki N."/>
            <person name="Veneault-Fourrey C."/>
            <person name="LaButti K."/>
            <person name="Lindquist E.A."/>
            <person name="Lipzen A."/>
            <person name="Lundell T."/>
            <person name="Morin E."/>
            <person name="Murat C."/>
            <person name="Sun H."/>
            <person name="Tunlid A."/>
            <person name="Henrissat B."/>
            <person name="Grigoriev I.V."/>
            <person name="Hibbett D.S."/>
            <person name="Martin F."/>
            <person name="Nordberg H.P."/>
            <person name="Cantor M.N."/>
            <person name="Hua S.X."/>
        </authorList>
    </citation>
    <scope>NUCLEOTIDE SEQUENCE [LARGE SCALE GENOMIC DNA]</scope>
    <source>
        <strain evidence="1 2">MAFF 305830</strain>
    </source>
</reference>
<accession>A0A0C2X8Z2</accession>
<gene>
    <name evidence="1" type="ORF">M408DRAFT_205984</name>
</gene>
<reference evidence="2" key="2">
    <citation type="submission" date="2015-01" db="EMBL/GenBank/DDBJ databases">
        <title>Evolutionary Origins and Diversification of the Mycorrhizal Mutualists.</title>
        <authorList>
            <consortium name="DOE Joint Genome Institute"/>
            <consortium name="Mycorrhizal Genomics Consortium"/>
            <person name="Kohler A."/>
            <person name="Kuo A."/>
            <person name="Nagy L.G."/>
            <person name="Floudas D."/>
            <person name="Copeland A."/>
            <person name="Barry K.W."/>
            <person name="Cichocki N."/>
            <person name="Veneault-Fourrey C."/>
            <person name="LaButti K."/>
            <person name="Lindquist E.A."/>
            <person name="Lipzen A."/>
            <person name="Lundell T."/>
            <person name="Morin E."/>
            <person name="Murat C."/>
            <person name="Riley R."/>
            <person name="Ohm R."/>
            <person name="Sun H."/>
            <person name="Tunlid A."/>
            <person name="Henrissat B."/>
            <person name="Grigoriev I.V."/>
            <person name="Hibbett D.S."/>
            <person name="Martin F."/>
        </authorList>
    </citation>
    <scope>NUCLEOTIDE SEQUENCE [LARGE SCALE GENOMIC DNA]</scope>
    <source>
        <strain evidence="2">MAFF 305830</strain>
    </source>
</reference>
<dbReference type="AlphaFoldDB" id="A0A0C2X8Z2"/>
<sequence length="508" mass="57916">MIMSKPPSFPVEVLSHIFAMTVQPIKRDSFTIFWEHQRYRRCAYNLMRVCRYWKEVAIQCSILWAAIPLRLNSSTPEVVKFWKRSVKRVKQTPASICFSISGLKIGSLRAPGYQSEIRAQLVEYRRLIKQALKACDLREIPVISLLRIEAGNLNLAQLLTWIPHFPTGTLERLDLNGARDSDVYLPSWSWNAFLNKFPPFGELIVRSVSDFALDGNTPLLEIKRLILEDHKACTFPDLLLAVPNLEYMHIGPMFDQFFHQVAPGIEYSLPRLQTLSMDQMFSFPWGIQFTTPNITSYRLTTDEDVLEDERYAFLTACKSLRLVELGIITQDSITPLSRATDTIQHLTIVLEESYLPPIHWDNPDAEPFPHLKTLTLIYRLRVACTYPIDSDGDEDDDKSGESLDTAPIMTVEVHPNQFFDNLVVTRCLPRSNDASRLPEVLSPLAALKVTVSNRDVPSNWTDYTTHVENATAKVIEKTPFDTSITLSWVLGHDEVLGLIPESLFHGPL</sequence>
<evidence type="ECO:0000313" key="1">
    <source>
        <dbReference type="EMBL" id="KIM25672.1"/>
    </source>
</evidence>
<keyword evidence="2" id="KW-1185">Reference proteome</keyword>
<dbReference type="HOGENOM" id="CLU_041331_0_0_1"/>
<dbReference type="OrthoDB" id="2769475at2759"/>
<dbReference type="STRING" id="933852.A0A0C2X8Z2"/>